<dbReference type="OrthoDB" id="6399296at2"/>
<proteinExistence type="predicted"/>
<gene>
    <name evidence="1" type="ORF">CZ809_00912</name>
</gene>
<dbReference type="RefSeq" id="WP_080156218.1">
    <property type="nucleotide sequence ID" value="NZ_FUZI01000001.1"/>
</dbReference>
<organism evidence="1 2">
    <name type="scientific">Photobacterium piscicola</name>
    <dbReference type="NCBI Taxonomy" id="1378299"/>
    <lineage>
        <taxon>Bacteria</taxon>
        <taxon>Pseudomonadati</taxon>
        <taxon>Pseudomonadota</taxon>
        <taxon>Gammaproteobacteria</taxon>
        <taxon>Vibrionales</taxon>
        <taxon>Vibrionaceae</taxon>
        <taxon>Photobacterium</taxon>
    </lineage>
</organism>
<accession>A0A1T5HX61</accession>
<dbReference type="Proteomes" id="UP000189966">
    <property type="component" value="Unassembled WGS sequence"/>
</dbReference>
<protein>
    <submittedName>
        <fullName evidence="1">Uncharacterized protein</fullName>
    </submittedName>
</protein>
<evidence type="ECO:0000313" key="2">
    <source>
        <dbReference type="Proteomes" id="UP000189966"/>
    </source>
</evidence>
<dbReference type="AlphaFoldDB" id="A0A1T5HX61"/>
<evidence type="ECO:0000313" key="1">
    <source>
        <dbReference type="EMBL" id="SKC31434.1"/>
    </source>
</evidence>
<reference evidence="1 2" key="1">
    <citation type="submission" date="2017-02" db="EMBL/GenBank/DDBJ databases">
        <authorList>
            <person name="Peterson S.W."/>
        </authorList>
    </citation>
    <scope>NUCLEOTIDE SEQUENCE [LARGE SCALE GENOMIC DNA]</scope>
    <source>
        <strain evidence="2">type strain: NCCB 100098</strain>
    </source>
</reference>
<dbReference type="EMBL" id="FUZI01000001">
    <property type="protein sequence ID" value="SKC31434.1"/>
    <property type="molecule type" value="Genomic_DNA"/>
</dbReference>
<name>A0A1T5HX61_9GAMM</name>
<sequence>MAWNEKQLQWSPSAATIQSDAEAVINQINAQSQQGLNQLSAISSNAAYQRNTLSVKAEGILSLRQKLDALLESGQVLTVTPYQYGVGLVESNGHFLSASNAINTLSIKLKDKADDNRPLTSQYALMVLITAETLADYHANIEAFCKVLPLPDVLALQRRLAAELIIKQERMLTPAVDAVPRFKPISALNNSPLRQALQWQGAQITQLESLAADRETPITKLKQLAAKRQKVLQQLTDDINHLKKNTAKTWVFATQGSVETIAAELEVQTVPNTTDKFSVAVMFLAPTKMDFLREVLNV</sequence>